<feature type="transmembrane region" description="Helical" evidence="2">
    <location>
        <begin position="12"/>
        <end position="35"/>
    </location>
</feature>
<organism evidence="3 4">
    <name type="scientific">Solicola gregarius</name>
    <dbReference type="NCBI Taxonomy" id="2908642"/>
    <lineage>
        <taxon>Bacteria</taxon>
        <taxon>Bacillati</taxon>
        <taxon>Actinomycetota</taxon>
        <taxon>Actinomycetes</taxon>
        <taxon>Propionibacteriales</taxon>
        <taxon>Nocardioidaceae</taxon>
        <taxon>Solicola</taxon>
    </lineage>
</organism>
<evidence type="ECO:0000313" key="3">
    <source>
        <dbReference type="EMBL" id="UYM04232.1"/>
    </source>
</evidence>
<sequence>MSRSGRRHVARPVSALRALVLWSIPALALAGAVLIYAGAPVASTIAGCVGLFVIVLIAYALDRSGLMRPPAPQRKADDAVDDAHGG</sequence>
<dbReference type="Proteomes" id="UP001164390">
    <property type="component" value="Chromosome"/>
</dbReference>
<dbReference type="AlphaFoldDB" id="A0AA46TG81"/>
<keyword evidence="4" id="KW-1185">Reference proteome</keyword>
<dbReference type="EMBL" id="CP094970">
    <property type="protein sequence ID" value="UYM04232.1"/>
    <property type="molecule type" value="Genomic_DNA"/>
</dbReference>
<reference evidence="3" key="1">
    <citation type="submission" date="2022-01" db="EMBL/GenBank/DDBJ databases">
        <title>Nocardioidaceae gen. sp. A5X3R13.</title>
        <authorList>
            <person name="Lopez Marin M.A."/>
            <person name="Uhlik O."/>
        </authorList>
    </citation>
    <scope>NUCLEOTIDE SEQUENCE</scope>
    <source>
        <strain evidence="3">A5X3R13</strain>
    </source>
</reference>
<evidence type="ECO:0000256" key="1">
    <source>
        <dbReference type="SAM" id="MobiDB-lite"/>
    </source>
</evidence>
<dbReference type="KEGG" id="sgrg:L0C25_17020"/>
<evidence type="ECO:0000256" key="2">
    <source>
        <dbReference type="SAM" id="Phobius"/>
    </source>
</evidence>
<name>A0AA46TG81_9ACTN</name>
<gene>
    <name evidence="3" type="ORF">L0C25_17020</name>
</gene>
<evidence type="ECO:0000313" key="4">
    <source>
        <dbReference type="Proteomes" id="UP001164390"/>
    </source>
</evidence>
<keyword evidence="2" id="KW-0812">Transmembrane</keyword>
<accession>A0AA46TG81</accession>
<dbReference type="RefSeq" id="WP_271632893.1">
    <property type="nucleotide sequence ID" value="NZ_CP094970.1"/>
</dbReference>
<proteinExistence type="predicted"/>
<protein>
    <submittedName>
        <fullName evidence="3">Uncharacterized protein</fullName>
    </submittedName>
</protein>
<feature type="region of interest" description="Disordered" evidence="1">
    <location>
        <begin position="66"/>
        <end position="86"/>
    </location>
</feature>
<keyword evidence="2" id="KW-0472">Membrane</keyword>
<feature type="compositionally biased region" description="Basic and acidic residues" evidence="1">
    <location>
        <begin position="74"/>
        <end position="86"/>
    </location>
</feature>
<feature type="transmembrane region" description="Helical" evidence="2">
    <location>
        <begin position="41"/>
        <end position="61"/>
    </location>
</feature>
<keyword evidence="2" id="KW-1133">Transmembrane helix</keyword>